<dbReference type="PANTHER" id="PTHR10003">
    <property type="entry name" value="SUPEROXIDE DISMUTASE CU-ZN -RELATED"/>
    <property type="match status" value="1"/>
</dbReference>
<dbReference type="OrthoDB" id="9792957at2"/>
<organism evidence="5 6">
    <name type="scientific">Candidatus Criblamydia sequanensis CRIB-18</name>
    <dbReference type="NCBI Taxonomy" id="1437425"/>
    <lineage>
        <taxon>Bacteria</taxon>
        <taxon>Pseudomonadati</taxon>
        <taxon>Chlamydiota</taxon>
        <taxon>Chlamydiia</taxon>
        <taxon>Parachlamydiales</taxon>
        <taxon>Candidatus Criblamydiaceae</taxon>
        <taxon>Candidatus Criblamydia</taxon>
    </lineage>
</organism>
<comment type="function">
    <text evidence="2">Destroys radicals which are normally produced within the cells and which are toxic to biological systems.</text>
</comment>
<proteinExistence type="inferred from homology"/>
<keyword evidence="2" id="KW-0862">Zinc</keyword>
<feature type="compositionally biased region" description="Basic and acidic residues" evidence="3">
    <location>
        <begin position="97"/>
        <end position="107"/>
    </location>
</feature>
<keyword evidence="2 5" id="KW-0560">Oxidoreductase</keyword>
<evidence type="ECO:0000259" key="4">
    <source>
        <dbReference type="Pfam" id="PF00080"/>
    </source>
</evidence>
<dbReference type="PROSITE" id="PS51257">
    <property type="entry name" value="PROKAR_LIPOPROTEIN"/>
    <property type="match status" value="1"/>
</dbReference>
<comment type="similarity">
    <text evidence="1 2">Belongs to the Cu-Zn superoxide dismutase family.</text>
</comment>
<keyword evidence="6" id="KW-1185">Reference proteome</keyword>
<name>A0A090D360_9BACT</name>
<dbReference type="PRINTS" id="PR00068">
    <property type="entry name" value="CUZNDISMTASE"/>
</dbReference>
<protein>
    <recommendedName>
        <fullName evidence="2">Superoxide dismutase [Cu-Zn]</fullName>
        <ecNumber evidence="2">1.15.1.1</ecNumber>
    </recommendedName>
</protein>
<keyword evidence="2" id="KW-0479">Metal-binding</keyword>
<dbReference type="GO" id="GO:0004784">
    <property type="term" value="F:superoxide dismutase activity"/>
    <property type="evidence" value="ECO:0007669"/>
    <property type="project" value="UniProtKB-EC"/>
</dbReference>
<keyword evidence="2" id="KW-0186">Copper</keyword>
<dbReference type="PROSITE" id="PS00332">
    <property type="entry name" value="SOD_CU_ZN_2"/>
    <property type="match status" value="1"/>
</dbReference>
<feature type="domain" description="Superoxide dismutase copper/zinc binding" evidence="4">
    <location>
        <begin position="48"/>
        <end position="174"/>
    </location>
</feature>
<dbReference type="InterPro" id="IPR036423">
    <property type="entry name" value="SOD-like_Cu/Zn_dom_sf"/>
</dbReference>
<reference evidence="5" key="1">
    <citation type="submission" date="2013-12" db="EMBL/GenBank/DDBJ databases">
        <authorList>
            <person name="Linke B."/>
        </authorList>
    </citation>
    <scope>NUCLEOTIDE SEQUENCE [LARGE SCALE GENOMIC DNA]</scope>
    <source>
        <strain evidence="5">CRIB-18</strain>
    </source>
</reference>
<dbReference type="GO" id="GO:0005507">
    <property type="term" value="F:copper ion binding"/>
    <property type="evidence" value="ECO:0007669"/>
    <property type="project" value="InterPro"/>
</dbReference>
<reference evidence="5" key="2">
    <citation type="submission" date="2014-09" db="EMBL/GenBank/DDBJ databases">
        <title>Criblamydia sequanensis harbors a mega-plasmid encoding arsenite resistance.</title>
        <authorList>
            <person name="Bertelli C."/>
            <person name="Goesmann A."/>
            <person name="Greub G."/>
        </authorList>
    </citation>
    <scope>NUCLEOTIDE SEQUENCE [LARGE SCALE GENOMIC DNA]</scope>
    <source>
        <strain evidence="5">CRIB-18</strain>
    </source>
</reference>
<dbReference type="InterPro" id="IPR024134">
    <property type="entry name" value="SOD_Cu/Zn_/chaperone"/>
</dbReference>
<evidence type="ECO:0000256" key="2">
    <source>
        <dbReference type="RuleBase" id="RU000393"/>
    </source>
</evidence>
<accession>A0A090D360</accession>
<evidence type="ECO:0000313" key="5">
    <source>
        <dbReference type="EMBL" id="CDR34968.1"/>
    </source>
</evidence>
<comment type="caution">
    <text evidence="5">The sequence shown here is derived from an EMBL/GenBank/DDBJ whole genome shotgun (WGS) entry which is preliminary data.</text>
</comment>
<evidence type="ECO:0000256" key="1">
    <source>
        <dbReference type="ARBA" id="ARBA00010457"/>
    </source>
</evidence>
<evidence type="ECO:0000256" key="3">
    <source>
        <dbReference type="SAM" id="MobiDB-lite"/>
    </source>
</evidence>
<dbReference type="SUPFAM" id="SSF49329">
    <property type="entry name" value="Cu,Zn superoxide dismutase-like"/>
    <property type="match status" value="1"/>
</dbReference>
<sequence>MNQVLRFHILLAAALIFFGCQSKKEESAPPIKKAKAILLPTEGNEAVGEVYFEETGEGVLITAVITKLKTGKHGFHIHEKGDCSAKDASSAGAHFNPDNEPHAGPLDKKRHVGDLGNLEADESGVARYKRMDKVVQLNGSKSIIGRSVIVHEKEDDFVTQPTGDAGGRLACGVILPFDEEAK</sequence>
<dbReference type="EC" id="1.15.1.1" evidence="2"/>
<dbReference type="AlphaFoldDB" id="A0A090D360"/>
<evidence type="ECO:0000313" key="6">
    <source>
        <dbReference type="Proteomes" id="UP000031552"/>
    </source>
</evidence>
<dbReference type="InterPro" id="IPR001424">
    <property type="entry name" value="SOD_Cu_Zn_dom"/>
</dbReference>
<comment type="cofactor">
    <cofactor evidence="2">
        <name>Cu cation</name>
        <dbReference type="ChEBI" id="CHEBI:23378"/>
    </cofactor>
    <text evidence="2">Binds 1 copper ion per subunit.</text>
</comment>
<feature type="region of interest" description="Disordered" evidence="3">
    <location>
        <begin position="86"/>
        <end position="112"/>
    </location>
</feature>
<comment type="catalytic activity">
    <reaction evidence="2">
        <text>2 superoxide + 2 H(+) = H2O2 + O2</text>
        <dbReference type="Rhea" id="RHEA:20696"/>
        <dbReference type="ChEBI" id="CHEBI:15378"/>
        <dbReference type="ChEBI" id="CHEBI:15379"/>
        <dbReference type="ChEBI" id="CHEBI:16240"/>
        <dbReference type="ChEBI" id="CHEBI:18421"/>
        <dbReference type="EC" id="1.15.1.1"/>
    </reaction>
</comment>
<gene>
    <name evidence="5" type="primary">sodc3</name>
    <name evidence="5" type="ORF">CSEC_2162</name>
</gene>
<dbReference type="RefSeq" id="WP_041018526.1">
    <property type="nucleotide sequence ID" value="NZ_CCEJ010000011.1"/>
</dbReference>
<dbReference type="CDD" id="cd00305">
    <property type="entry name" value="Cu-Zn_Superoxide_Dismutase"/>
    <property type="match status" value="1"/>
</dbReference>
<comment type="cofactor">
    <cofactor evidence="2">
        <name>Zn(2+)</name>
        <dbReference type="ChEBI" id="CHEBI:29105"/>
    </cofactor>
    <text evidence="2">Binds 1 zinc ion per subunit.</text>
</comment>
<dbReference type="InterPro" id="IPR018152">
    <property type="entry name" value="SOD_Cu/Zn_BS"/>
</dbReference>
<dbReference type="eggNOG" id="COG2032">
    <property type="taxonomic scope" value="Bacteria"/>
</dbReference>
<dbReference type="STRING" id="1437425.CSEC_2162"/>
<dbReference type="PROSITE" id="PS00087">
    <property type="entry name" value="SOD_CU_ZN_1"/>
    <property type="match status" value="1"/>
</dbReference>
<dbReference type="Gene3D" id="2.60.40.200">
    <property type="entry name" value="Superoxide dismutase, copper/zinc binding domain"/>
    <property type="match status" value="1"/>
</dbReference>
<dbReference type="Proteomes" id="UP000031552">
    <property type="component" value="Unassembled WGS sequence"/>
</dbReference>
<dbReference type="EMBL" id="CCEJ010000011">
    <property type="protein sequence ID" value="CDR34968.1"/>
    <property type="molecule type" value="Genomic_DNA"/>
</dbReference>
<dbReference type="Pfam" id="PF00080">
    <property type="entry name" value="Sod_Cu"/>
    <property type="match status" value="1"/>
</dbReference>